<evidence type="ECO:0000256" key="2">
    <source>
        <dbReference type="ARBA" id="ARBA00022517"/>
    </source>
</evidence>
<dbReference type="GO" id="GO:0006364">
    <property type="term" value="P:rRNA processing"/>
    <property type="evidence" value="ECO:0007669"/>
    <property type="project" value="UniProtKB-UniRule"/>
</dbReference>
<organism evidence="8 9">
    <name type="scientific">Saccharophagus degradans</name>
    <dbReference type="NCBI Taxonomy" id="86304"/>
    <lineage>
        <taxon>Bacteria</taxon>
        <taxon>Pseudomonadati</taxon>
        <taxon>Pseudomonadota</taxon>
        <taxon>Gammaproteobacteria</taxon>
        <taxon>Cellvibrionales</taxon>
        <taxon>Cellvibrionaceae</taxon>
        <taxon>Saccharophagus</taxon>
    </lineage>
</organism>
<dbReference type="PANTHER" id="PTHR33692:SF1">
    <property type="entry name" value="RIBOSOME MATURATION FACTOR RIMM"/>
    <property type="match status" value="1"/>
</dbReference>
<dbReference type="Pfam" id="PF01782">
    <property type="entry name" value="RimM"/>
    <property type="match status" value="1"/>
</dbReference>
<dbReference type="PANTHER" id="PTHR33692">
    <property type="entry name" value="RIBOSOME MATURATION FACTOR RIMM"/>
    <property type="match status" value="1"/>
</dbReference>
<protein>
    <recommendedName>
        <fullName evidence="5">Ribosome maturation factor RimM</fullName>
    </recommendedName>
</protein>
<comment type="domain">
    <text evidence="5">The PRC barrel domain binds ribosomal protein uS19.</text>
</comment>
<keyword evidence="1 5" id="KW-0963">Cytoplasm</keyword>
<comment type="function">
    <text evidence="5">An accessory protein needed during the final step in the assembly of 30S ribosomal subunit, possibly for assembly of the head region. Essential for efficient processing of 16S rRNA. May be needed both before and after RbfA during the maturation of 16S rRNA. It has affinity for free ribosomal 30S subunits but not for 70S ribosomes.</text>
</comment>
<dbReference type="Pfam" id="PF24986">
    <property type="entry name" value="PRC_RimM"/>
    <property type="match status" value="1"/>
</dbReference>
<dbReference type="InterPro" id="IPR011033">
    <property type="entry name" value="PRC_barrel-like_sf"/>
</dbReference>
<dbReference type="GO" id="GO:0042274">
    <property type="term" value="P:ribosomal small subunit biogenesis"/>
    <property type="evidence" value="ECO:0007669"/>
    <property type="project" value="UniProtKB-UniRule"/>
</dbReference>
<evidence type="ECO:0000313" key="8">
    <source>
        <dbReference type="EMBL" id="MDO6422914.1"/>
    </source>
</evidence>
<comment type="subcellular location">
    <subcellularLocation>
        <location evidence="5">Cytoplasm</location>
    </subcellularLocation>
</comment>
<accession>A0AAW7X953</accession>
<sequence length="183" mass="20453">MFTPVEAKKSNLITVGRITGVFGIKGWVKLKSFTDPQDNVLEYSPLLLKTKHGVKECEIAEYQFRPQGLVVRLKGVDDRNAAEALAPVDVAIDKSLLPELGDDDFYWHQLEGLRVVTIYEGNTQDLGVVSKVMATGANDVLEVKPDAQSIDDRDRLVPYVLDLYVKKVDLSAECITVDWDPEF</sequence>
<feature type="domain" description="Ribosome maturation factor RimM PRC barrel" evidence="7">
    <location>
        <begin position="107"/>
        <end position="180"/>
    </location>
</feature>
<dbReference type="GO" id="GO:0005737">
    <property type="term" value="C:cytoplasm"/>
    <property type="evidence" value="ECO:0007669"/>
    <property type="project" value="UniProtKB-SubCell"/>
</dbReference>
<name>A0AAW7X953_9GAMM</name>
<evidence type="ECO:0000256" key="5">
    <source>
        <dbReference type="HAMAP-Rule" id="MF_00014"/>
    </source>
</evidence>
<comment type="similarity">
    <text evidence="5">Belongs to the RimM family.</text>
</comment>
<dbReference type="EMBL" id="JAUOPB010000007">
    <property type="protein sequence ID" value="MDO6422914.1"/>
    <property type="molecule type" value="Genomic_DNA"/>
</dbReference>
<dbReference type="GO" id="GO:0005840">
    <property type="term" value="C:ribosome"/>
    <property type="evidence" value="ECO:0007669"/>
    <property type="project" value="InterPro"/>
</dbReference>
<dbReference type="AlphaFoldDB" id="A0AAW7X953"/>
<dbReference type="Gene3D" id="2.30.30.240">
    <property type="entry name" value="PRC-barrel domain"/>
    <property type="match status" value="1"/>
</dbReference>
<evidence type="ECO:0000256" key="3">
    <source>
        <dbReference type="ARBA" id="ARBA00022552"/>
    </source>
</evidence>
<keyword evidence="4 5" id="KW-0143">Chaperone</keyword>
<dbReference type="InterPro" id="IPR009000">
    <property type="entry name" value="Transl_B-barrel_sf"/>
</dbReference>
<dbReference type="Gene3D" id="2.40.30.60">
    <property type="entry name" value="RimM"/>
    <property type="match status" value="1"/>
</dbReference>
<keyword evidence="2 5" id="KW-0690">Ribosome biogenesis</keyword>
<evidence type="ECO:0000256" key="1">
    <source>
        <dbReference type="ARBA" id="ARBA00022490"/>
    </source>
</evidence>
<dbReference type="InterPro" id="IPR011961">
    <property type="entry name" value="RimM"/>
</dbReference>
<dbReference type="HAMAP" id="MF_00014">
    <property type="entry name" value="Ribosome_mat_RimM"/>
    <property type="match status" value="1"/>
</dbReference>
<keyword evidence="3 5" id="KW-0698">rRNA processing</keyword>
<comment type="subunit">
    <text evidence="5">Binds ribosomal protein uS19.</text>
</comment>
<proteinExistence type="inferred from homology"/>
<dbReference type="GO" id="GO:0043022">
    <property type="term" value="F:ribosome binding"/>
    <property type="evidence" value="ECO:0007669"/>
    <property type="project" value="InterPro"/>
</dbReference>
<gene>
    <name evidence="5 8" type="primary">rimM</name>
    <name evidence="8" type="ORF">Q4521_10555</name>
</gene>
<evidence type="ECO:0000259" key="7">
    <source>
        <dbReference type="Pfam" id="PF24986"/>
    </source>
</evidence>
<dbReference type="Proteomes" id="UP001169760">
    <property type="component" value="Unassembled WGS sequence"/>
</dbReference>
<dbReference type="NCBIfam" id="TIGR02273">
    <property type="entry name" value="16S_RimM"/>
    <property type="match status" value="1"/>
</dbReference>
<comment type="caution">
    <text evidence="8">The sequence shown here is derived from an EMBL/GenBank/DDBJ whole genome shotgun (WGS) entry which is preliminary data.</text>
</comment>
<feature type="domain" description="RimM N-terminal" evidence="6">
    <location>
        <begin position="14"/>
        <end position="95"/>
    </location>
</feature>
<reference evidence="8" key="1">
    <citation type="submission" date="2023-07" db="EMBL/GenBank/DDBJ databases">
        <title>Genome content predicts the carbon catabolic preferences of heterotrophic bacteria.</title>
        <authorList>
            <person name="Gralka M."/>
        </authorList>
    </citation>
    <scope>NUCLEOTIDE SEQUENCE</scope>
    <source>
        <strain evidence="8">I3M17_2</strain>
    </source>
</reference>
<dbReference type="SUPFAM" id="SSF50346">
    <property type="entry name" value="PRC-barrel domain"/>
    <property type="match status" value="1"/>
</dbReference>
<dbReference type="InterPro" id="IPR036976">
    <property type="entry name" value="RimM_N_sf"/>
</dbReference>
<dbReference type="InterPro" id="IPR056792">
    <property type="entry name" value="PRC_RimM"/>
</dbReference>
<evidence type="ECO:0000313" key="9">
    <source>
        <dbReference type="Proteomes" id="UP001169760"/>
    </source>
</evidence>
<evidence type="ECO:0000259" key="6">
    <source>
        <dbReference type="Pfam" id="PF01782"/>
    </source>
</evidence>
<dbReference type="RefSeq" id="WP_280945756.1">
    <property type="nucleotide sequence ID" value="NZ_CP123764.1"/>
</dbReference>
<evidence type="ECO:0000256" key="4">
    <source>
        <dbReference type="ARBA" id="ARBA00023186"/>
    </source>
</evidence>
<dbReference type="SUPFAM" id="SSF50447">
    <property type="entry name" value="Translation proteins"/>
    <property type="match status" value="1"/>
</dbReference>
<dbReference type="InterPro" id="IPR002676">
    <property type="entry name" value="RimM_N"/>
</dbReference>